<evidence type="ECO:0000256" key="1">
    <source>
        <dbReference type="ARBA" id="ARBA00005964"/>
    </source>
</evidence>
<comment type="caution">
    <text evidence="6">The sequence shown here is derived from an EMBL/GenBank/DDBJ whole genome shotgun (WGS) entry which is preliminary data.</text>
</comment>
<dbReference type="SUPFAM" id="SSF53474">
    <property type="entry name" value="alpha/beta-Hydrolases"/>
    <property type="match status" value="1"/>
</dbReference>
<feature type="region of interest" description="Disordered" evidence="4">
    <location>
        <begin position="529"/>
        <end position="554"/>
    </location>
</feature>
<dbReference type="InterPro" id="IPR029058">
    <property type="entry name" value="AB_hydrolase_fold"/>
</dbReference>
<gene>
    <name evidence="6" type="ORF">B0T18DRAFT_225265</name>
</gene>
<comment type="similarity">
    <text evidence="1 3">Belongs to the type-B carboxylesterase/lipase family.</text>
</comment>
<feature type="compositionally biased region" description="Polar residues" evidence="4">
    <location>
        <begin position="534"/>
        <end position="543"/>
    </location>
</feature>
<dbReference type="InterPro" id="IPR002018">
    <property type="entry name" value="CarbesteraseB"/>
</dbReference>
<dbReference type="InterPro" id="IPR050309">
    <property type="entry name" value="Type-B_Carboxylest/Lipase"/>
</dbReference>
<keyword evidence="7" id="KW-1185">Reference proteome</keyword>
<keyword evidence="2 3" id="KW-0378">Hydrolase</keyword>
<dbReference type="PANTHER" id="PTHR11559">
    <property type="entry name" value="CARBOXYLESTERASE"/>
    <property type="match status" value="1"/>
</dbReference>
<dbReference type="EC" id="3.1.1.-" evidence="3"/>
<dbReference type="AlphaFoldDB" id="A0AA40K056"/>
<proteinExistence type="inferred from homology"/>
<dbReference type="Proteomes" id="UP001172155">
    <property type="component" value="Unassembled WGS sequence"/>
</dbReference>
<keyword evidence="3" id="KW-0732">Signal</keyword>
<feature type="domain" description="Carboxylesterase type B" evidence="5">
    <location>
        <begin position="43"/>
        <end position="379"/>
    </location>
</feature>
<evidence type="ECO:0000313" key="6">
    <source>
        <dbReference type="EMBL" id="KAK0741149.1"/>
    </source>
</evidence>
<reference evidence="6" key="1">
    <citation type="submission" date="2023-06" db="EMBL/GenBank/DDBJ databases">
        <title>Genome-scale phylogeny and comparative genomics of the fungal order Sordariales.</title>
        <authorList>
            <consortium name="Lawrence Berkeley National Laboratory"/>
            <person name="Hensen N."/>
            <person name="Bonometti L."/>
            <person name="Westerberg I."/>
            <person name="Brannstrom I.O."/>
            <person name="Guillou S."/>
            <person name="Cros-Aarteil S."/>
            <person name="Calhoun S."/>
            <person name="Haridas S."/>
            <person name="Kuo A."/>
            <person name="Mondo S."/>
            <person name="Pangilinan J."/>
            <person name="Riley R."/>
            <person name="LaButti K."/>
            <person name="Andreopoulos B."/>
            <person name="Lipzen A."/>
            <person name="Chen C."/>
            <person name="Yanf M."/>
            <person name="Daum C."/>
            <person name="Ng V."/>
            <person name="Clum A."/>
            <person name="Steindorff A."/>
            <person name="Ohm R."/>
            <person name="Martin F."/>
            <person name="Silar P."/>
            <person name="Natvig D."/>
            <person name="Lalanne C."/>
            <person name="Gautier V."/>
            <person name="Ament-velasquez S.L."/>
            <person name="Kruys A."/>
            <person name="Hutchinson M.I."/>
            <person name="Powell A.J."/>
            <person name="Barry K."/>
            <person name="Miller A.N."/>
            <person name="Grigoriev I.V."/>
            <person name="Debuchy R."/>
            <person name="Gladieux P."/>
            <person name="Thoren M.H."/>
            <person name="Johannesson H."/>
        </authorList>
    </citation>
    <scope>NUCLEOTIDE SEQUENCE</scope>
    <source>
        <strain evidence="6">SMH3187-1</strain>
    </source>
</reference>
<evidence type="ECO:0000256" key="2">
    <source>
        <dbReference type="ARBA" id="ARBA00022801"/>
    </source>
</evidence>
<name>A0AA40K056_9PEZI</name>
<dbReference type="GO" id="GO:0016787">
    <property type="term" value="F:hydrolase activity"/>
    <property type="evidence" value="ECO:0007669"/>
    <property type="project" value="UniProtKB-KW"/>
</dbReference>
<sequence>MLLIMWTLAPFVFSLGFLGSTIATDTSLHDVIARQNTRWKVGQVVQTSSGLVQGHASRNFSHVSEYLGVPYAQPPVGNLRFQPPVKFSGTKAINASSYGPSCMASTTSGLVANASDYEKLGLSPTGLDLILGLTTPRSDASEDCLTLNIWTKPQVGEAKKAVLLFIYGGGYVSGSSAIPWYDGATLADEDDVVVVTFNYRISIFGFPGNPSTSNNLGLLDHRLAVEWVRDNIGNFGGDPTRITLFGQSAGASSVDYYSYAWAEDPIIHAFIPMSGTAIGFGQQTAENATIAWFNLTARLGCGGGSDNHGAVFKCMVEKPAQEVANAVPVNFITDSDNSLAYGPAIDEKVVFSDYYKRKPAALPMLIGHTDFEAGLFRLLAPDFPDEIWTLVNQVAYVCPSAIRSAISLGLGNPTWRYRYFGDFPNLVLTNTPPSGAWHSGELPLLFNTTLASSGVVPDTPAQVEIGRYFRGAWATFAKDPVNGLTIYGWPQYSPNTSSLIRIAYNNQTGPNLAIGNLYDIDCPGLGSSAPDDLSSPNGTQTGVPSPPPTATSKARGLSAPIFLIIAITSVVILF</sequence>
<evidence type="ECO:0000313" key="7">
    <source>
        <dbReference type="Proteomes" id="UP001172155"/>
    </source>
</evidence>
<organism evidence="6 7">
    <name type="scientific">Schizothecium vesticola</name>
    <dbReference type="NCBI Taxonomy" id="314040"/>
    <lineage>
        <taxon>Eukaryota</taxon>
        <taxon>Fungi</taxon>
        <taxon>Dikarya</taxon>
        <taxon>Ascomycota</taxon>
        <taxon>Pezizomycotina</taxon>
        <taxon>Sordariomycetes</taxon>
        <taxon>Sordariomycetidae</taxon>
        <taxon>Sordariales</taxon>
        <taxon>Schizotheciaceae</taxon>
        <taxon>Schizothecium</taxon>
    </lineage>
</organism>
<dbReference type="PROSITE" id="PS00122">
    <property type="entry name" value="CARBOXYLESTERASE_B_1"/>
    <property type="match status" value="1"/>
</dbReference>
<accession>A0AA40K056</accession>
<evidence type="ECO:0000256" key="3">
    <source>
        <dbReference type="RuleBase" id="RU361235"/>
    </source>
</evidence>
<feature type="signal peptide" evidence="3">
    <location>
        <begin position="1"/>
        <end position="23"/>
    </location>
</feature>
<dbReference type="EMBL" id="JAUKUD010000006">
    <property type="protein sequence ID" value="KAK0741149.1"/>
    <property type="molecule type" value="Genomic_DNA"/>
</dbReference>
<dbReference type="InterPro" id="IPR019826">
    <property type="entry name" value="Carboxylesterase_B_AS"/>
</dbReference>
<feature type="chain" id="PRO_5041487101" description="Carboxylic ester hydrolase" evidence="3">
    <location>
        <begin position="24"/>
        <end position="574"/>
    </location>
</feature>
<evidence type="ECO:0000256" key="4">
    <source>
        <dbReference type="SAM" id="MobiDB-lite"/>
    </source>
</evidence>
<evidence type="ECO:0000259" key="5">
    <source>
        <dbReference type="Pfam" id="PF00135"/>
    </source>
</evidence>
<protein>
    <recommendedName>
        <fullName evidence="3">Carboxylic ester hydrolase</fullName>
        <ecNumber evidence="3">3.1.1.-</ecNumber>
    </recommendedName>
</protein>
<dbReference type="Gene3D" id="3.40.50.1820">
    <property type="entry name" value="alpha/beta hydrolase"/>
    <property type="match status" value="2"/>
</dbReference>
<dbReference type="Pfam" id="PF00135">
    <property type="entry name" value="COesterase"/>
    <property type="match status" value="1"/>
</dbReference>